<keyword evidence="2" id="KW-0328">Glycosyltransferase</keyword>
<dbReference type="InterPro" id="IPR033891">
    <property type="entry name" value="TTC38"/>
</dbReference>
<dbReference type="AlphaFoldDB" id="A0ABD0KQQ2"/>
<evidence type="ECO:0000256" key="2">
    <source>
        <dbReference type="ARBA" id="ARBA00022676"/>
    </source>
</evidence>
<protein>
    <recommendedName>
        <fullName evidence="10">Tetratricopeptide repeat protein 38</fullName>
    </recommendedName>
</protein>
<keyword evidence="5" id="KW-0802">TPR repeat</keyword>
<keyword evidence="7" id="KW-0325">Glycoprotein</keyword>
<dbReference type="GO" id="GO:0016020">
    <property type="term" value="C:membrane"/>
    <property type="evidence" value="ECO:0007669"/>
    <property type="project" value="UniProtKB-SubCell"/>
</dbReference>
<accession>A0ABD0KQQ2</accession>
<dbReference type="Pfam" id="PF02485">
    <property type="entry name" value="Branch"/>
    <property type="match status" value="1"/>
</dbReference>
<organism evidence="8 9">
    <name type="scientific">Batillaria attramentaria</name>
    <dbReference type="NCBI Taxonomy" id="370345"/>
    <lineage>
        <taxon>Eukaryota</taxon>
        <taxon>Metazoa</taxon>
        <taxon>Spiralia</taxon>
        <taxon>Lophotrochozoa</taxon>
        <taxon>Mollusca</taxon>
        <taxon>Gastropoda</taxon>
        <taxon>Caenogastropoda</taxon>
        <taxon>Sorbeoconcha</taxon>
        <taxon>Cerithioidea</taxon>
        <taxon>Batillariidae</taxon>
        <taxon>Batillaria</taxon>
    </lineage>
</organism>
<comment type="caution">
    <text evidence="8">The sequence shown here is derived from an EMBL/GenBank/DDBJ whole genome shotgun (WGS) entry which is preliminary data.</text>
</comment>
<dbReference type="CDD" id="cd05804">
    <property type="entry name" value="StaR_like"/>
    <property type="match status" value="1"/>
</dbReference>
<evidence type="ECO:0008006" key="10">
    <source>
        <dbReference type="Google" id="ProtNLM"/>
    </source>
</evidence>
<keyword evidence="3" id="KW-0808">Transferase</keyword>
<keyword evidence="9" id="KW-1185">Reference proteome</keyword>
<dbReference type="PANTHER" id="PTHR16263">
    <property type="entry name" value="TETRATRICOPEPTIDE REPEAT PROTEIN 38"/>
    <property type="match status" value="1"/>
</dbReference>
<evidence type="ECO:0000256" key="3">
    <source>
        <dbReference type="ARBA" id="ARBA00022679"/>
    </source>
</evidence>
<keyword evidence="6" id="KW-0472">Membrane</keyword>
<comment type="subcellular location">
    <subcellularLocation>
        <location evidence="1">Membrane</location>
        <topology evidence="1">Single-pass type II membrane protein</topology>
    </subcellularLocation>
</comment>
<gene>
    <name evidence="8" type="ORF">BaRGS_00019365</name>
</gene>
<proteinExistence type="predicted"/>
<evidence type="ECO:0000256" key="7">
    <source>
        <dbReference type="ARBA" id="ARBA00023180"/>
    </source>
</evidence>
<dbReference type="EMBL" id="JACVVK020000138">
    <property type="protein sequence ID" value="KAK7489421.1"/>
    <property type="molecule type" value="Genomic_DNA"/>
</dbReference>
<evidence type="ECO:0000256" key="5">
    <source>
        <dbReference type="ARBA" id="ARBA00022803"/>
    </source>
</evidence>
<keyword evidence="4" id="KW-0677">Repeat</keyword>
<evidence type="ECO:0000256" key="1">
    <source>
        <dbReference type="ARBA" id="ARBA00004606"/>
    </source>
</evidence>
<evidence type="ECO:0000256" key="4">
    <source>
        <dbReference type="ARBA" id="ARBA00022737"/>
    </source>
</evidence>
<dbReference type="InterPro" id="IPR003406">
    <property type="entry name" value="Glyco_trans_14"/>
</dbReference>
<name>A0ABD0KQQ2_9CAEN</name>
<dbReference type="PANTHER" id="PTHR16263:SF4">
    <property type="entry name" value="TETRATRICOPEPTIDE REPEAT PROTEIN 38"/>
    <property type="match status" value="1"/>
</dbReference>
<dbReference type="GO" id="GO:0016757">
    <property type="term" value="F:glycosyltransferase activity"/>
    <property type="evidence" value="ECO:0007669"/>
    <property type="project" value="UniProtKB-KW"/>
</dbReference>
<evidence type="ECO:0000313" key="8">
    <source>
        <dbReference type="EMBL" id="KAK7489421.1"/>
    </source>
</evidence>
<sequence>MFPPLYQPVLPNGLDCERVWLGDQSEISRSLRELNGTREVRRFPGFYASLTDNCAAYRQQTGYIWNASREEESFPLAFSILLYKDVEQVERLLRAVYRPHNVYCLHVDLKASTQLRADVSRRYCITGTSVLHSGIPWFLSFLDGVMSLIRCLPNAIEAPVRLRVHWGRFNVLAAELICMEALWHMRTKWRYFINLTGQEFPLKTNKELVRILREYRGANDIVGVVPKWRHLHRYAKAGQPPNGMVVAKGPVHVAASRGFVDFVLHAPYAHALLAWSRKTSFADETFFATLNNQYKFGVPGSFMGNGNMTSGNRVALNRWKVWDWGAARCGGRFVRGVCQFGLRDIPLLVRARHMVANKFSYDYQPLGYDCIEQWYFHKVHSEHTTGTISGVDTRYYRDLEIVKFALRQNRTSHHRLAGYYHEDSLGGLGGTFTKMLEADPNFVMGHALKNAATLFAGGTTPRRNPDLRASLDQMQALADSQNGLAPSERKHVKAVKLLADGYLSEACQVWDDILVEHPLDLLALKWAHLGYFYQGGLPQVRDCVARVLPQWKPSMPLYGCVLGLHAFGLEETNLFDMATVQANRVCGMWACHNYWHNALFYIEKGEYEQALSVFDSQINTRTVKQKELFNLYDSCSLLFRFEMQGVNVGSRWEDIYEVCRPYIDDHFFVFNDVHLIMGCLGAGKKDAAQQMLDTMEEYIRDAKGTTRDVFEKVGQKVCKALVAYNEGDFARAVDLFFPVRYEIHTVAGSNAQRDVFSQFLIMAAMQSPRAEHQRLARALLAERKMLKENSPLTDRLTAKLVTLHDK</sequence>
<dbReference type="Proteomes" id="UP001519460">
    <property type="component" value="Unassembled WGS sequence"/>
</dbReference>
<evidence type="ECO:0000256" key="6">
    <source>
        <dbReference type="ARBA" id="ARBA00023136"/>
    </source>
</evidence>
<reference evidence="8 9" key="1">
    <citation type="journal article" date="2023" name="Sci. Data">
        <title>Genome assembly of the Korean intertidal mud-creeper Batillaria attramentaria.</title>
        <authorList>
            <person name="Patra A.K."/>
            <person name="Ho P.T."/>
            <person name="Jun S."/>
            <person name="Lee S.J."/>
            <person name="Kim Y."/>
            <person name="Won Y.J."/>
        </authorList>
    </citation>
    <scope>NUCLEOTIDE SEQUENCE [LARGE SCALE GENOMIC DNA]</scope>
    <source>
        <strain evidence="8">Wonlab-2016</strain>
    </source>
</reference>
<evidence type="ECO:0000313" key="9">
    <source>
        <dbReference type="Proteomes" id="UP001519460"/>
    </source>
</evidence>